<sequence>MITLPAALAAKLKSNDLRGINPIVWLYRNKWDAQANTFAPETTPIDITEQVIKCGTLSTKLDVGEINEYTASNVTLTISDPQNHFVEGTPKSYFPEGYQIYGSRIELYAGTDTNNMTPLFYGVIRSLPNHKPEEYQQDISVVSALELLDDVEAKDFSTPYTGEKLTLDHRDDDAGPVYRTANTGVGGFNAVYANGSVLVEGVDYEVSQLGEYLKPALVEIINEEFYSATITADYYCWRRNLTVEEIMGGLLDVSKWPDDKRDIQHVIWNSLVRQPLSADVRFGLGYYQNDEGEYISNWLNVRDNAWANTTARDENTYTRRSVFSANWETEFTLRIDDLSGATSGFNGSYAVGSGTSNWLHGINNGIVIAAVRVDNQAPRGLYIGVGRAVNANLSYSYRTDVYSPVSYLEIAVKIRKINNQITVFFGGKQVAQFNNANFNVDREVMYGSRNQRISNLGQVWRMLDSNGNAVSPDLSTPSIISNVLELGDEGGYWGAVSATLEGEGGQYQNEVFISSDGQNFTSAGNFDIGSDIGRSENYLYFALKISSPPPASFNISNLIVFKYATGMVIDFINLEGQTVLEVIQDLALITGYEFGIDRNNVFFFRPRQTSTQPVAVLDELELVKIDTVTRNFNELATKLTLTFAAAPLEFYANTGTRPTPVDKYGVIEKEIDKPQLINYDNPELAQAIGPQLLAIYSELPNIITCTGKLNLALELGDIVNLKREMPLTINPEASDYTKYEGLNTFYRACKITGLNYDFQKRQIKYTLRDVSNNNNAPVRNFYEYQTKFPTPLDYKE</sequence>
<keyword evidence="2" id="KW-1185">Reference proteome</keyword>
<gene>
    <name evidence="1" type="ORF">B5F75_05495</name>
</gene>
<dbReference type="Proteomes" id="UP000196368">
    <property type="component" value="Unassembled WGS sequence"/>
</dbReference>
<proteinExistence type="predicted"/>
<name>A0A1Y4DCQ7_9BACT</name>
<reference evidence="2" key="1">
    <citation type="submission" date="2017-04" db="EMBL/GenBank/DDBJ databases">
        <title>Function of individual gut microbiota members based on whole genome sequencing of pure cultures obtained from chicken caecum.</title>
        <authorList>
            <person name="Medvecky M."/>
            <person name="Cejkova D."/>
            <person name="Polansky O."/>
            <person name="Karasova D."/>
            <person name="Kubasova T."/>
            <person name="Cizek A."/>
            <person name="Rychlik I."/>
        </authorList>
    </citation>
    <scope>NUCLEOTIDE SEQUENCE [LARGE SCALE GENOMIC DNA]</scope>
    <source>
        <strain evidence="2">An273</strain>
    </source>
</reference>
<dbReference type="RefSeq" id="WP_087288770.1">
    <property type="nucleotide sequence ID" value="NZ_NFJD01000003.1"/>
</dbReference>
<comment type="caution">
    <text evidence="1">The sequence shown here is derived from an EMBL/GenBank/DDBJ whole genome shotgun (WGS) entry which is preliminary data.</text>
</comment>
<evidence type="ECO:0000313" key="2">
    <source>
        <dbReference type="Proteomes" id="UP000196368"/>
    </source>
</evidence>
<dbReference type="EMBL" id="NFJD01000003">
    <property type="protein sequence ID" value="OUO56645.1"/>
    <property type="molecule type" value="Genomic_DNA"/>
</dbReference>
<protein>
    <submittedName>
        <fullName evidence="1">Uncharacterized protein</fullName>
    </submittedName>
</protein>
<organism evidence="1 2">
    <name type="scientific">Candidatus Avelusimicrobium gallicola</name>
    <dbReference type="NCBI Taxonomy" id="2562704"/>
    <lineage>
        <taxon>Bacteria</taxon>
        <taxon>Pseudomonadati</taxon>
        <taxon>Elusimicrobiota</taxon>
        <taxon>Elusimicrobia</taxon>
        <taxon>Elusimicrobiales</taxon>
        <taxon>Elusimicrobiaceae</taxon>
        <taxon>Candidatus Avelusimicrobium</taxon>
    </lineage>
</organism>
<accession>A0A1Y4DCQ7</accession>
<evidence type="ECO:0000313" key="1">
    <source>
        <dbReference type="EMBL" id="OUO56645.1"/>
    </source>
</evidence>
<dbReference type="AlphaFoldDB" id="A0A1Y4DCQ7"/>